<evidence type="ECO:0000259" key="4">
    <source>
        <dbReference type="Pfam" id="PF12697"/>
    </source>
</evidence>
<dbReference type="Gene3D" id="3.40.50.1820">
    <property type="entry name" value="alpha/beta hydrolase"/>
    <property type="match status" value="1"/>
</dbReference>
<keyword evidence="1 5" id="KW-0378">Hydrolase</keyword>
<accession>A0A5B8LGP2</accession>
<keyword evidence="3" id="KW-0732">Signal</keyword>
<evidence type="ECO:0000256" key="3">
    <source>
        <dbReference type="SAM" id="SignalP"/>
    </source>
</evidence>
<organism evidence="5 6">
    <name type="scientific">Sphingomonas panacisoli</name>
    <dbReference type="NCBI Taxonomy" id="1813879"/>
    <lineage>
        <taxon>Bacteria</taxon>
        <taxon>Pseudomonadati</taxon>
        <taxon>Pseudomonadota</taxon>
        <taxon>Alphaproteobacteria</taxon>
        <taxon>Sphingomonadales</taxon>
        <taxon>Sphingomonadaceae</taxon>
        <taxon>Sphingomonas</taxon>
    </lineage>
</organism>
<dbReference type="EMBL" id="CP042306">
    <property type="protein sequence ID" value="QDZ07066.1"/>
    <property type="molecule type" value="Genomic_DNA"/>
</dbReference>
<feature type="domain" description="AB hydrolase-1" evidence="4">
    <location>
        <begin position="70"/>
        <end position="280"/>
    </location>
</feature>
<name>A0A5B8LGP2_9SPHN</name>
<dbReference type="Proteomes" id="UP000315673">
    <property type="component" value="Chromosome"/>
</dbReference>
<dbReference type="InterPro" id="IPR029058">
    <property type="entry name" value="AB_hydrolase_fold"/>
</dbReference>
<dbReference type="RefSeq" id="WP_146570149.1">
    <property type="nucleotide sequence ID" value="NZ_CP042306.1"/>
</dbReference>
<dbReference type="PANTHER" id="PTHR22946:SF9">
    <property type="entry name" value="POLYKETIDE TRANSFERASE AF380"/>
    <property type="match status" value="1"/>
</dbReference>
<dbReference type="InterPro" id="IPR000073">
    <property type="entry name" value="AB_hydrolase_1"/>
</dbReference>
<evidence type="ECO:0000313" key="6">
    <source>
        <dbReference type="Proteomes" id="UP000315673"/>
    </source>
</evidence>
<protein>
    <submittedName>
        <fullName evidence="5">Alpha/beta fold hydrolase</fullName>
    </submittedName>
</protein>
<dbReference type="OrthoDB" id="5902829at2"/>
<proteinExistence type="inferred from homology"/>
<keyword evidence="6" id="KW-1185">Reference proteome</keyword>
<evidence type="ECO:0000256" key="1">
    <source>
        <dbReference type="ARBA" id="ARBA00022801"/>
    </source>
</evidence>
<dbReference type="Pfam" id="PF12697">
    <property type="entry name" value="Abhydrolase_6"/>
    <property type="match status" value="1"/>
</dbReference>
<dbReference type="GO" id="GO:0052689">
    <property type="term" value="F:carboxylic ester hydrolase activity"/>
    <property type="evidence" value="ECO:0007669"/>
    <property type="project" value="UniProtKB-ARBA"/>
</dbReference>
<dbReference type="AlphaFoldDB" id="A0A5B8LGP2"/>
<dbReference type="InterPro" id="IPR050261">
    <property type="entry name" value="FrsA_esterase"/>
</dbReference>
<sequence length="291" mass="30844">MIRTLACAAMLGLGVAGALHAQTIPNAVIADPAPDAQFPAKLIQLRYTSAGIALPARLFLASGGKPHPTVLMLHGFPGTEMNFDLDRAMQRAGWHVLAIEYRGVWGGGGKFSFSHVVEDGRAGLAWLRDPANDAKYFIDPTRIVVMGHSMGGFATVMLSDDKQVAGSVVISGANIGGRLAGAAGKPIDALRKDWGEDASYTNMTIEEMVADGAANAARWDWRTNAARFAGRPLLLLSSNDGLKPDADLAAAEVKKAGGTVTEIKLETDHSYNDHRIALAAAIVGWLQATFR</sequence>
<dbReference type="KEGG" id="spai:FPZ24_05865"/>
<reference evidence="5 6" key="1">
    <citation type="submission" date="2019-07" db="EMBL/GenBank/DDBJ databases">
        <title>Full genome sequence of Sphingomonas sp. 4R-6-7(HKS19).</title>
        <authorList>
            <person name="Im W.-T."/>
        </authorList>
    </citation>
    <scope>NUCLEOTIDE SEQUENCE [LARGE SCALE GENOMIC DNA]</scope>
    <source>
        <strain evidence="5 6">HKS19</strain>
    </source>
</reference>
<dbReference type="PANTHER" id="PTHR22946">
    <property type="entry name" value="DIENELACTONE HYDROLASE DOMAIN-CONTAINING PROTEIN-RELATED"/>
    <property type="match status" value="1"/>
</dbReference>
<comment type="similarity">
    <text evidence="2">Belongs to the AB hydrolase superfamily. FUS2 hydrolase family.</text>
</comment>
<evidence type="ECO:0000256" key="2">
    <source>
        <dbReference type="ARBA" id="ARBA00038115"/>
    </source>
</evidence>
<gene>
    <name evidence="5" type="ORF">FPZ24_05865</name>
</gene>
<feature type="signal peptide" evidence="3">
    <location>
        <begin position="1"/>
        <end position="21"/>
    </location>
</feature>
<dbReference type="SUPFAM" id="SSF53474">
    <property type="entry name" value="alpha/beta-Hydrolases"/>
    <property type="match status" value="1"/>
</dbReference>
<evidence type="ECO:0000313" key="5">
    <source>
        <dbReference type="EMBL" id="QDZ07066.1"/>
    </source>
</evidence>
<feature type="chain" id="PRO_5023048363" evidence="3">
    <location>
        <begin position="22"/>
        <end position="291"/>
    </location>
</feature>